<dbReference type="EMBL" id="CAJNOH010011208">
    <property type="protein sequence ID" value="CAF1521976.1"/>
    <property type="molecule type" value="Genomic_DNA"/>
</dbReference>
<keyword evidence="3" id="KW-1185">Reference proteome</keyword>
<proteinExistence type="predicted"/>
<dbReference type="Proteomes" id="UP000663870">
    <property type="component" value="Unassembled WGS sequence"/>
</dbReference>
<feature type="non-terminal residue" evidence="2">
    <location>
        <position position="68"/>
    </location>
</feature>
<dbReference type="GO" id="GO:0014808">
    <property type="term" value="P:release of sequestered calcium ion into cytosol by sarcoplasmic reticulum"/>
    <property type="evidence" value="ECO:0007669"/>
    <property type="project" value="TreeGrafter"/>
</dbReference>
<dbReference type="EMBL" id="CAJNOL010013054">
    <property type="protein sequence ID" value="CAF1662301.1"/>
    <property type="molecule type" value="Genomic_DNA"/>
</dbReference>
<dbReference type="InterPro" id="IPR015925">
    <property type="entry name" value="Ryanodine_IP3_receptor"/>
</dbReference>
<reference evidence="2" key="1">
    <citation type="submission" date="2021-02" db="EMBL/GenBank/DDBJ databases">
        <authorList>
            <person name="Nowell W R."/>
        </authorList>
    </citation>
    <scope>NUCLEOTIDE SEQUENCE</scope>
</reference>
<evidence type="ECO:0000313" key="1">
    <source>
        <dbReference type="EMBL" id="CAF1521976.1"/>
    </source>
</evidence>
<protein>
    <submittedName>
        <fullName evidence="2">Uncharacterized protein</fullName>
    </submittedName>
</protein>
<dbReference type="GO" id="GO:0005790">
    <property type="term" value="C:smooth endoplasmic reticulum"/>
    <property type="evidence" value="ECO:0007669"/>
    <property type="project" value="TreeGrafter"/>
</dbReference>
<comment type="caution">
    <text evidence="2">The sequence shown here is derived from an EMBL/GenBank/DDBJ whole genome shotgun (WGS) entry which is preliminary data.</text>
</comment>
<dbReference type="GO" id="GO:0006941">
    <property type="term" value="P:striated muscle contraction"/>
    <property type="evidence" value="ECO:0007669"/>
    <property type="project" value="TreeGrafter"/>
</dbReference>
<dbReference type="GO" id="GO:0034704">
    <property type="term" value="C:calcium channel complex"/>
    <property type="evidence" value="ECO:0007669"/>
    <property type="project" value="TreeGrafter"/>
</dbReference>
<gene>
    <name evidence="2" type="ORF">JXQ802_LOCUS56241</name>
    <name evidence="1" type="ORF">PYM288_LOCUS39684</name>
</gene>
<dbReference type="PANTHER" id="PTHR46399">
    <property type="entry name" value="B30.2/SPRY DOMAIN-CONTAINING PROTEIN"/>
    <property type="match status" value="1"/>
</dbReference>
<evidence type="ECO:0000313" key="2">
    <source>
        <dbReference type="EMBL" id="CAF1662301.1"/>
    </source>
</evidence>
<dbReference type="AlphaFoldDB" id="A0A816FJT0"/>
<evidence type="ECO:0000313" key="3">
    <source>
        <dbReference type="Proteomes" id="UP000663870"/>
    </source>
</evidence>
<sequence length="68" mass="8426">MMIGYYKLKVPSVIFKREKEIARKLEFEGAWLIDQPTFPDSYWDKFVKKEFRNKYSDQFDYDELSRFL</sequence>
<dbReference type="PANTHER" id="PTHR46399:SF8">
    <property type="entry name" value="B30.2_SPRY DOMAIN-CONTAINING PROTEIN"/>
    <property type="match status" value="1"/>
</dbReference>
<dbReference type="GO" id="GO:0030018">
    <property type="term" value="C:Z disc"/>
    <property type="evidence" value="ECO:0007669"/>
    <property type="project" value="TreeGrafter"/>
</dbReference>
<organism evidence="2 3">
    <name type="scientific">Rotaria sordida</name>
    <dbReference type="NCBI Taxonomy" id="392033"/>
    <lineage>
        <taxon>Eukaryota</taxon>
        <taxon>Metazoa</taxon>
        <taxon>Spiralia</taxon>
        <taxon>Gnathifera</taxon>
        <taxon>Rotifera</taxon>
        <taxon>Eurotatoria</taxon>
        <taxon>Bdelloidea</taxon>
        <taxon>Philodinida</taxon>
        <taxon>Philodinidae</taxon>
        <taxon>Rotaria</taxon>
    </lineage>
</organism>
<dbReference type="GO" id="GO:0033017">
    <property type="term" value="C:sarcoplasmic reticulum membrane"/>
    <property type="evidence" value="ECO:0007669"/>
    <property type="project" value="TreeGrafter"/>
</dbReference>
<feature type="non-terminal residue" evidence="2">
    <location>
        <position position="1"/>
    </location>
</feature>
<dbReference type="GO" id="GO:0005219">
    <property type="term" value="F:ryanodine-sensitive calcium-release channel activity"/>
    <property type="evidence" value="ECO:0007669"/>
    <property type="project" value="TreeGrafter"/>
</dbReference>
<name>A0A816FJT0_9BILA</name>
<accession>A0A816FJT0</accession>
<dbReference type="GO" id="GO:0042383">
    <property type="term" value="C:sarcolemma"/>
    <property type="evidence" value="ECO:0007669"/>
    <property type="project" value="TreeGrafter"/>
</dbReference>
<dbReference type="Proteomes" id="UP000663854">
    <property type="component" value="Unassembled WGS sequence"/>
</dbReference>